<dbReference type="InterPro" id="IPR036412">
    <property type="entry name" value="HAD-like_sf"/>
</dbReference>
<dbReference type="Proteomes" id="UP000565078">
    <property type="component" value="Unassembled WGS sequence"/>
</dbReference>
<evidence type="ECO:0000256" key="1">
    <source>
        <dbReference type="ARBA" id="ARBA00007958"/>
    </source>
</evidence>
<comment type="similarity">
    <text evidence="1">Belongs to the HAD-like hydrolase superfamily.</text>
</comment>
<comment type="caution">
    <text evidence="2">The sequence shown here is derived from an EMBL/GenBank/DDBJ whole genome shotgun (WGS) entry which is preliminary data.</text>
</comment>
<dbReference type="SFLD" id="SFLDS00003">
    <property type="entry name" value="Haloacid_Dehalogenase"/>
    <property type="match status" value="1"/>
</dbReference>
<dbReference type="SFLD" id="SFLDG01135">
    <property type="entry name" value="C1.5.6:_HAD__Beta-PGM__Phospha"/>
    <property type="match status" value="1"/>
</dbReference>
<reference evidence="3" key="1">
    <citation type="journal article" date="2020" name="bioRxiv">
        <title>A rank-normalized archaeal taxonomy based on genome phylogeny resolves widespread incomplete and uneven classifications.</title>
        <authorList>
            <person name="Rinke C."/>
            <person name="Chuvochina M."/>
            <person name="Mussig A.J."/>
            <person name="Chaumeil P.-A."/>
            <person name="Waite D.W."/>
            <person name="Whitman W.B."/>
            <person name="Parks D.H."/>
            <person name="Hugenholtz P."/>
        </authorList>
    </citation>
    <scope>NUCLEOTIDE SEQUENCE [LARGE SCALE GENOMIC DNA]</scope>
</reference>
<dbReference type="NCBIfam" id="TIGR01549">
    <property type="entry name" value="HAD-SF-IA-v1"/>
    <property type="match status" value="1"/>
</dbReference>
<dbReference type="PANTHER" id="PTHR43481:SF4">
    <property type="entry name" value="GLYCEROL-1-PHOSPHATE PHOSPHOHYDROLASE 1-RELATED"/>
    <property type="match status" value="1"/>
</dbReference>
<dbReference type="InterPro" id="IPR023198">
    <property type="entry name" value="PGP-like_dom2"/>
</dbReference>
<dbReference type="Pfam" id="PF13419">
    <property type="entry name" value="HAD_2"/>
    <property type="match status" value="1"/>
</dbReference>
<dbReference type="Gene3D" id="3.40.50.1000">
    <property type="entry name" value="HAD superfamily/HAD-like"/>
    <property type="match status" value="1"/>
</dbReference>
<name>A0A7J4J012_9ARCH</name>
<dbReference type="EMBL" id="DUGC01000056">
    <property type="protein sequence ID" value="HIH09735.1"/>
    <property type="molecule type" value="Genomic_DNA"/>
</dbReference>
<gene>
    <name evidence="2" type="ORF">HA254_03605</name>
</gene>
<dbReference type="PRINTS" id="PR00413">
    <property type="entry name" value="HADHALOGNASE"/>
</dbReference>
<protein>
    <submittedName>
        <fullName evidence="2">HAD family phosphatase</fullName>
    </submittedName>
</protein>
<dbReference type="SUPFAM" id="SSF56784">
    <property type="entry name" value="HAD-like"/>
    <property type="match status" value="1"/>
</dbReference>
<accession>A0A7J4J012</accession>
<dbReference type="GO" id="GO:0050308">
    <property type="term" value="F:sugar-phosphatase activity"/>
    <property type="evidence" value="ECO:0007669"/>
    <property type="project" value="TreeGrafter"/>
</dbReference>
<dbReference type="AlphaFoldDB" id="A0A7J4J012"/>
<dbReference type="InterPro" id="IPR023214">
    <property type="entry name" value="HAD_sf"/>
</dbReference>
<dbReference type="InterPro" id="IPR041492">
    <property type="entry name" value="HAD_2"/>
</dbReference>
<sequence>MKAVIFDMDGVIVDTMDLHYKAGARVLKESGKDITADDLREFDATRVSEVFSKMLSNKTPAEIEGLVAKKYAYLLQKTKGIKPIPGFLEFFYRVRGKYKIGLVSSSYIDFLENILRELDIGKDFGAVVGGDSVAKGKPHPQGYLKAAKMLKVKPRDCLVVEDSINGIAAAKAAGMKCIAVTNTYGRNFLLDADLIVDSLADIDEKMIGGLFGP</sequence>
<evidence type="ECO:0000313" key="2">
    <source>
        <dbReference type="EMBL" id="HIH09735.1"/>
    </source>
</evidence>
<organism evidence="2 3">
    <name type="scientific">Candidatus Iainarchaeum sp</name>
    <dbReference type="NCBI Taxonomy" id="3101447"/>
    <lineage>
        <taxon>Archaea</taxon>
        <taxon>Candidatus Iainarchaeota</taxon>
        <taxon>Candidatus Iainarchaeia</taxon>
        <taxon>Candidatus Iainarchaeales</taxon>
        <taxon>Candidatus Iainarchaeaceae</taxon>
        <taxon>Candidatus Iainarchaeum</taxon>
    </lineage>
</organism>
<dbReference type="SFLD" id="SFLDG01129">
    <property type="entry name" value="C1.5:_HAD__Beta-PGM__Phosphata"/>
    <property type="match status" value="1"/>
</dbReference>
<dbReference type="InterPro" id="IPR051806">
    <property type="entry name" value="HAD-like_SPP"/>
</dbReference>
<evidence type="ECO:0000313" key="3">
    <source>
        <dbReference type="Proteomes" id="UP000565078"/>
    </source>
</evidence>
<dbReference type="NCBIfam" id="TIGR01509">
    <property type="entry name" value="HAD-SF-IA-v3"/>
    <property type="match status" value="1"/>
</dbReference>
<dbReference type="PANTHER" id="PTHR43481">
    <property type="entry name" value="FRUCTOSE-1-PHOSPHATE PHOSPHATASE"/>
    <property type="match status" value="1"/>
</dbReference>
<dbReference type="InterPro" id="IPR006439">
    <property type="entry name" value="HAD-SF_hydro_IA"/>
</dbReference>
<proteinExistence type="inferred from homology"/>
<dbReference type="Gene3D" id="1.10.150.240">
    <property type="entry name" value="Putative phosphatase, domain 2"/>
    <property type="match status" value="1"/>
</dbReference>